<evidence type="ECO:0000313" key="3">
    <source>
        <dbReference type="EMBL" id="MFD1202789.1"/>
    </source>
</evidence>
<name>A0ABW3TT06_9MICO</name>
<evidence type="ECO:0000256" key="1">
    <source>
        <dbReference type="SAM" id="SignalP"/>
    </source>
</evidence>
<keyword evidence="4" id="KW-1185">Reference proteome</keyword>
<feature type="chain" id="PRO_5046282304" evidence="1">
    <location>
        <begin position="34"/>
        <end position="136"/>
    </location>
</feature>
<organism evidence="3 4">
    <name type="scientific">Leucobacter albus</name>
    <dbReference type="NCBI Taxonomy" id="272210"/>
    <lineage>
        <taxon>Bacteria</taxon>
        <taxon>Bacillati</taxon>
        <taxon>Actinomycetota</taxon>
        <taxon>Actinomycetes</taxon>
        <taxon>Micrococcales</taxon>
        <taxon>Microbacteriaceae</taxon>
        <taxon>Leucobacter</taxon>
    </lineage>
</organism>
<reference evidence="4" key="1">
    <citation type="journal article" date="2019" name="Int. J. Syst. Evol. Microbiol.">
        <title>The Global Catalogue of Microorganisms (GCM) 10K type strain sequencing project: providing services to taxonomists for standard genome sequencing and annotation.</title>
        <authorList>
            <consortium name="The Broad Institute Genomics Platform"/>
            <consortium name="The Broad Institute Genome Sequencing Center for Infectious Disease"/>
            <person name="Wu L."/>
            <person name="Ma J."/>
        </authorList>
    </citation>
    <scope>NUCLEOTIDE SEQUENCE [LARGE SCALE GENOMIC DNA]</scope>
    <source>
        <strain evidence="4">CCUG 50213</strain>
    </source>
</reference>
<dbReference type="InterPro" id="IPR005184">
    <property type="entry name" value="DUF306_Meta_HslJ"/>
</dbReference>
<dbReference type="RefSeq" id="WP_343962628.1">
    <property type="nucleotide sequence ID" value="NZ_BAAAKZ010000017.1"/>
</dbReference>
<comment type="caution">
    <text evidence="3">The sequence shown here is derived from an EMBL/GenBank/DDBJ whole genome shotgun (WGS) entry which is preliminary data.</text>
</comment>
<feature type="signal peptide" evidence="1">
    <location>
        <begin position="1"/>
        <end position="33"/>
    </location>
</feature>
<protein>
    <submittedName>
        <fullName evidence="3">META domain-containing protein</fullName>
    </submittedName>
</protein>
<dbReference type="Pfam" id="PF03724">
    <property type="entry name" value="META"/>
    <property type="match status" value="1"/>
</dbReference>
<evidence type="ECO:0000259" key="2">
    <source>
        <dbReference type="Pfam" id="PF03724"/>
    </source>
</evidence>
<keyword evidence="1" id="KW-0732">Signal</keyword>
<evidence type="ECO:0000313" key="4">
    <source>
        <dbReference type="Proteomes" id="UP001597181"/>
    </source>
</evidence>
<dbReference type="PROSITE" id="PS51257">
    <property type="entry name" value="PROKAR_LIPOPROTEIN"/>
    <property type="match status" value="1"/>
</dbReference>
<sequence>MSTKSTAPSPRIRRGLAASALLGAAALVLTACAGSPSVADTTWGKIDTEGEPAMTFTADGGAHGSDGCNIVNGKWTEKDGKVMLSQLASTMMFCEGVDTWLSQAATAVAKGDTITFNDESGKEIGSLTKAEFTAPE</sequence>
<dbReference type="EMBL" id="JBHTLY010000006">
    <property type="protein sequence ID" value="MFD1202789.1"/>
    <property type="molecule type" value="Genomic_DNA"/>
</dbReference>
<feature type="domain" description="DUF306" evidence="2">
    <location>
        <begin position="45"/>
        <end position="104"/>
    </location>
</feature>
<dbReference type="InterPro" id="IPR038670">
    <property type="entry name" value="HslJ-like_sf"/>
</dbReference>
<proteinExistence type="predicted"/>
<dbReference type="Proteomes" id="UP001597181">
    <property type="component" value="Unassembled WGS sequence"/>
</dbReference>
<dbReference type="Gene3D" id="2.40.128.270">
    <property type="match status" value="1"/>
</dbReference>
<accession>A0ABW3TT06</accession>
<gene>
    <name evidence="3" type="ORF">ACFQ3U_12885</name>
</gene>